<name>A0A368G1Z8_ANCCA</name>
<evidence type="ECO:0000256" key="2">
    <source>
        <dbReference type="SAM" id="Phobius"/>
    </source>
</evidence>
<accession>A0A368G1Z8</accession>
<evidence type="ECO:0000313" key="4">
    <source>
        <dbReference type="Proteomes" id="UP000252519"/>
    </source>
</evidence>
<protein>
    <submittedName>
        <fullName evidence="3">Uncharacterized protein</fullName>
    </submittedName>
</protein>
<dbReference type="Proteomes" id="UP000252519">
    <property type="component" value="Unassembled WGS sequence"/>
</dbReference>
<evidence type="ECO:0000256" key="1">
    <source>
        <dbReference type="SAM" id="MobiDB-lite"/>
    </source>
</evidence>
<feature type="transmembrane region" description="Helical" evidence="2">
    <location>
        <begin position="20"/>
        <end position="40"/>
    </location>
</feature>
<proteinExistence type="predicted"/>
<organism evidence="3 4">
    <name type="scientific">Ancylostoma caninum</name>
    <name type="common">Dog hookworm</name>
    <dbReference type="NCBI Taxonomy" id="29170"/>
    <lineage>
        <taxon>Eukaryota</taxon>
        <taxon>Metazoa</taxon>
        <taxon>Ecdysozoa</taxon>
        <taxon>Nematoda</taxon>
        <taxon>Chromadorea</taxon>
        <taxon>Rhabditida</taxon>
        <taxon>Rhabditina</taxon>
        <taxon>Rhabditomorpha</taxon>
        <taxon>Strongyloidea</taxon>
        <taxon>Ancylostomatidae</taxon>
        <taxon>Ancylostomatinae</taxon>
        <taxon>Ancylostoma</taxon>
    </lineage>
</organism>
<dbReference type="EMBL" id="JOJR01000397">
    <property type="protein sequence ID" value="RCN38474.1"/>
    <property type="molecule type" value="Genomic_DNA"/>
</dbReference>
<reference evidence="3 4" key="1">
    <citation type="submission" date="2014-10" db="EMBL/GenBank/DDBJ databases">
        <title>Draft genome of the hookworm Ancylostoma caninum.</title>
        <authorList>
            <person name="Mitreva M."/>
        </authorList>
    </citation>
    <scope>NUCLEOTIDE SEQUENCE [LARGE SCALE GENOMIC DNA]</scope>
    <source>
        <strain evidence="3 4">Baltimore</strain>
    </source>
</reference>
<keyword evidence="2" id="KW-0812">Transmembrane</keyword>
<keyword evidence="4" id="KW-1185">Reference proteome</keyword>
<gene>
    <name evidence="3" type="ORF">ANCCAN_15611</name>
</gene>
<keyword evidence="2" id="KW-0472">Membrane</keyword>
<keyword evidence="2" id="KW-1133">Transmembrane helix</keyword>
<comment type="caution">
    <text evidence="3">The sequence shown here is derived from an EMBL/GenBank/DDBJ whole genome shotgun (WGS) entry which is preliminary data.</text>
</comment>
<feature type="compositionally biased region" description="Basic and acidic residues" evidence="1">
    <location>
        <begin position="45"/>
        <end position="59"/>
    </location>
</feature>
<feature type="region of interest" description="Disordered" evidence="1">
    <location>
        <begin position="45"/>
        <end position="67"/>
    </location>
</feature>
<evidence type="ECO:0000313" key="3">
    <source>
        <dbReference type="EMBL" id="RCN38474.1"/>
    </source>
</evidence>
<dbReference type="AlphaFoldDB" id="A0A368G1Z8"/>
<sequence length="67" mass="7641">MRVKKMLKKNKFPVFSPSYLLLYAVIAIVVILTFLIIWMVQKRTTEKSLVKKSVHDKDSAGSASKSQ</sequence>